<comment type="subcellular location">
    <subcellularLocation>
        <location evidence="2">Membrane</location>
        <topology evidence="2">Lipid-anchor</topology>
        <topology evidence="2">GPI-anchor</topology>
    </subcellularLocation>
    <subcellularLocation>
        <location evidence="1">Membrane</location>
        <topology evidence="1">Multi-pass membrane protein</topology>
    </subcellularLocation>
    <subcellularLocation>
        <location evidence="3">Secreted</location>
    </subcellularLocation>
</comment>
<evidence type="ECO:0000256" key="8">
    <source>
        <dbReference type="ARBA" id="ARBA00022729"/>
    </source>
</evidence>
<dbReference type="InterPro" id="IPR052337">
    <property type="entry name" value="SAT4-like"/>
</dbReference>
<feature type="transmembrane region" description="Helical" evidence="16">
    <location>
        <begin position="258"/>
        <end position="280"/>
    </location>
</feature>
<comment type="similarity">
    <text evidence="13">Belongs to the SAT4 family.</text>
</comment>
<reference evidence="19" key="1">
    <citation type="journal article" date="2020" name="Stud. Mycol.">
        <title>101 Dothideomycetes genomes: a test case for predicting lifestyles and emergence of pathogens.</title>
        <authorList>
            <person name="Haridas S."/>
            <person name="Albert R."/>
            <person name="Binder M."/>
            <person name="Bloem J."/>
            <person name="Labutti K."/>
            <person name="Salamov A."/>
            <person name="Andreopoulos B."/>
            <person name="Baker S."/>
            <person name="Barry K."/>
            <person name="Bills G."/>
            <person name="Bluhm B."/>
            <person name="Cannon C."/>
            <person name="Castanera R."/>
            <person name="Culley D."/>
            <person name="Daum C."/>
            <person name="Ezra D."/>
            <person name="Gonzalez J."/>
            <person name="Henrissat B."/>
            <person name="Kuo A."/>
            <person name="Liang C."/>
            <person name="Lipzen A."/>
            <person name="Lutzoni F."/>
            <person name="Magnuson J."/>
            <person name="Mondo S."/>
            <person name="Nolan M."/>
            <person name="Ohm R."/>
            <person name="Pangilinan J."/>
            <person name="Park H.-J."/>
            <person name="Ramirez L."/>
            <person name="Alfaro M."/>
            <person name="Sun H."/>
            <person name="Tritt A."/>
            <person name="Yoshinaga Y."/>
            <person name="Zwiers L.-H."/>
            <person name="Turgeon B."/>
            <person name="Goodwin S."/>
            <person name="Spatafora J."/>
            <person name="Crous P."/>
            <person name="Grigoriev I."/>
        </authorList>
    </citation>
    <scope>NUCLEOTIDE SEQUENCE</scope>
    <source>
        <strain evidence="19">CBS 122367</strain>
    </source>
</reference>
<evidence type="ECO:0000256" key="13">
    <source>
        <dbReference type="ARBA" id="ARBA00038359"/>
    </source>
</evidence>
<organism evidence="19 20">
    <name type="scientific">Lentithecium fluviatile CBS 122367</name>
    <dbReference type="NCBI Taxonomy" id="1168545"/>
    <lineage>
        <taxon>Eukaryota</taxon>
        <taxon>Fungi</taxon>
        <taxon>Dikarya</taxon>
        <taxon>Ascomycota</taxon>
        <taxon>Pezizomycotina</taxon>
        <taxon>Dothideomycetes</taxon>
        <taxon>Pleosporomycetidae</taxon>
        <taxon>Pleosporales</taxon>
        <taxon>Massarineae</taxon>
        <taxon>Lentitheciaceae</taxon>
        <taxon>Lentithecium</taxon>
    </lineage>
</organism>
<feature type="transmembrane region" description="Helical" evidence="16">
    <location>
        <begin position="210"/>
        <end position="238"/>
    </location>
</feature>
<feature type="compositionally biased region" description="Basic and acidic residues" evidence="15">
    <location>
        <begin position="408"/>
        <end position="431"/>
    </location>
</feature>
<feature type="transmembrane region" description="Helical" evidence="16">
    <location>
        <begin position="174"/>
        <end position="198"/>
    </location>
</feature>
<dbReference type="OrthoDB" id="2496787at2759"/>
<dbReference type="Proteomes" id="UP000799291">
    <property type="component" value="Unassembled WGS sequence"/>
</dbReference>
<keyword evidence="6" id="KW-0336">GPI-anchor</keyword>
<evidence type="ECO:0000256" key="4">
    <source>
        <dbReference type="ARBA" id="ARBA00010031"/>
    </source>
</evidence>
<dbReference type="EMBL" id="MU005597">
    <property type="protein sequence ID" value="KAF2680258.1"/>
    <property type="molecule type" value="Genomic_DNA"/>
</dbReference>
<dbReference type="GO" id="GO:0005576">
    <property type="term" value="C:extracellular region"/>
    <property type="evidence" value="ECO:0007669"/>
    <property type="project" value="UniProtKB-SubCell"/>
</dbReference>
<keyword evidence="20" id="KW-1185">Reference proteome</keyword>
<dbReference type="InterPro" id="IPR008427">
    <property type="entry name" value="Extracellular_membr_CFEM_dom"/>
</dbReference>
<gene>
    <name evidence="19" type="ORF">K458DRAFT_345236</name>
</gene>
<evidence type="ECO:0000256" key="5">
    <source>
        <dbReference type="ARBA" id="ARBA00022525"/>
    </source>
</evidence>
<evidence type="ECO:0000256" key="15">
    <source>
        <dbReference type="SAM" id="MobiDB-lite"/>
    </source>
</evidence>
<dbReference type="InterPro" id="IPR049326">
    <property type="entry name" value="Rhodopsin_dom_fungi"/>
</dbReference>
<evidence type="ECO:0000259" key="18">
    <source>
        <dbReference type="PROSITE" id="PS52012"/>
    </source>
</evidence>
<evidence type="ECO:0000313" key="20">
    <source>
        <dbReference type="Proteomes" id="UP000799291"/>
    </source>
</evidence>
<feature type="domain" description="CFEM" evidence="18">
    <location>
        <begin position="2"/>
        <end position="113"/>
    </location>
</feature>
<evidence type="ECO:0000256" key="1">
    <source>
        <dbReference type="ARBA" id="ARBA00004141"/>
    </source>
</evidence>
<evidence type="ECO:0000256" key="11">
    <source>
        <dbReference type="ARBA" id="ARBA00023157"/>
    </source>
</evidence>
<feature type="signal peptide" evidence="17">
    <location>
        <begin position="1"/>
        <end position="19"/>
    </location>
</feature>
<keyword evidence="12" id="KW-0449">Lipoprotein</keyword>
<comment type="similarity">
    <text evidence="4">Belongs to the RBT5 family.</text>
</comment>
<evidence type="ECO:0000256" key="17">
    <source>
        <dbReference type="SAM" id="SignalP"/>
    </source>
</evidence>
<evidence type="ECO:0000256" key="12">
    <source>
        <dbReference type="ARBA" id="ARBA00023288"/>
    </source>
</evidence>
<evidence type="ECO:0000256" key="7">
    <source>
        <dbReference type="ARBA" id="ARBA00022692"/>
    </source>
</evidence>
<keyword evidence="8 17" id="KW-0732">Signal</keyword>
<protein>
    <recommendedName>
        <fullName evidence="18">CFEM domain-containing protein</fullName>
    </recommendedName>
</protein>
<keyword evidence="11 14" id="KW-1015">Disulfide bond</keyword>
<keyword evidence="7 16" id="KW-0812">Transmembrane</keyword>
<feature type="disulfide bond" evidence="14">
    <location>
        <begin position="30"/>
        <end position="70"/>
    </location>
</feature>
<dbReference type="Pfam" id="PF20684">
    <property type="entry name" value="Fung_rhodopsin"/>
    <property type="match status" value="1"/>
</dbReference>
<keyword evidence="9 16" id="KW-1133">Transmembrane helix</keyword>
<evidence type="ECO:0000313" key="19">
    <source>
        <dbReference type="EMBL" id="KAF2680258.1"/>
    </source>
</evidence>
<evidence type="ECO:0000256" key="14">
    <source>
        <dbReference type="PROSITE-ProRule" id="PRU01356"/>
    </source>
</evidence>
<dbReference type="PROSITE" id="PS52012">
    <property type="entry name" value="CFEM"/>
    <property type="match status" value="1"/>
</dbReference>
<dbReference type="PANTHER" id="PTHR33048">
    <property type="entry name" value="PTH11-LIKE INTEGRAL MEMBRANE PROTEIN (AFU_ORTHOLOGUE AFUA_5G11245)"/>
    <property type="match status" value="1"/>
</dbReference>
<evidence type="ECO:0000256" key="16">
    <source>
        <dbReference type="SAM" id="Phobius"/>
    </source>
</evidence>
<keyword evidence="6" id="KW-0325">Glycoprotein</keyword>
<feature type="transmembrane region" description="Helical" evidence="16">
    <location>
        <begin position="292"/>
        <end position="314"/>
    </location>
</feature>
<feature type="disulfide bond" evidence="14">
    <location>
        <begin position="53"/>
        <end position="86"/>
    </location>
</feature>
<dbReference type="GO" id="GO:0098552">
    <property type="term" value="C:side of membrane"/>
    <property type="evidence" value="ECO:0007669"/>
    <property type="project" value="UniProtKB-KW"/>
</dbReference>
<dbReference type="SMART" id="SM00747">
    <property type="entry name" value="CFEM"/>
    <property type="match status" value="1"/>
</dbReference>
<feature type="transmembrane region" description="Helical" evidence="16">
    <location>
        <begin position="329"/>
        <end position="353"/>
    </location>
</feature>
<keyword evidence="5" id="KW-0964">Secreted</keyword>
<evidence type="ECO:0000256" key="6">
    <source>
        <dbReference type="ARBA" id="ARBA00022622"/>
    </source>
</evidence>
<feature type="chain" id="PRO_5026161157" description="CFEM domain-containing protein" evidence="17">
    <location>
        <begin position="20"/>
        <end position="431"/>
    </location>
</feature>
<feature type="transmembrane region" description="Helical" evidence="16">
    <location>
        <begin position="97"/>
        <end position="117"/>
    </location>
</feature>
<feature type="region of interest" description="Disordered" evidence="15">
    <location>
        <begin position="371"/>
        <end position="431"/>
    </location>
</feature>
<evidence type="ECO:0000256" key="9">
    <source>
        <dbReference type="ARBA" id="ARBA00022989"/>
    </source>
</evidence>
<feature type="transmembrane region" description="Helical" evidence="16">
    <location>
        <begin position="129"/>
        <end position="154"/>
    </location>
</feature>
<sequence>MKVQGVVLSCVALLNAVLAQQSLIDRLPDCAAQCFEVALPMTTCKPDEINCLCIDIEFQTAAATCNAANCTVIETLSATNTTRAACGIPIKDASDTMIGVTAAFGGLALVMVIMRLIDRGLSAQAKLGWDDLLIGLAGFSSVVQNVPVFVAGRLGFGKDIWAITPSGLTASLKWLYVTYFMYQVAEALCQLSICAFYLRIMTDPYTRKIVWVLIGLVTCFGIGNTFAMIFNCMPITYFWDGWKGEMTGTCIDIRLFGFIRGGVEIALDLAILTLPLPMLYHLQMSTRKKLQIMSMFCVGFVITVVSCLRIHGLIQFGQTQNPTYDNVPGVYWCVTECNLFIVVACMPAMHAILQRALPSIFPRSRNASGYAQGQYGSSGPGKGSYFSQSDRRQKSGSNFPFGVITKSTDVKISREDRSDSDVELVDRPPYK</sequence>
<accession>A0A6G1IQ84</accession>
<name>A0A6G1IQ84_9PLEO</name>
<evidence type="ECO:0000256" key="3">
    <source>
        <dbReference type="ARBA" id="ARBA00004613"/>
    </source>
</evidence>
<feature type="disulfide bond" evidence="14">
    <location>
        <begin position="34"/>
        <end position="65"/>
    </location>
</feature>
<proteinExistence type="inferred from homology"/>
<dbReference type="PANTHER" id="PTHR33048:SF143">
    <property type="entry name" value="EXTRACELLULAR MEMBRANE PROTEIN CFEM DOMAIN-CONTAINING PROTEIN-RELATED"/>
    <property type="match status" value="1"/>
</dbReference>
<keyword evidence="10 16" id="KW-0472">Membrane</keyword>
<dbReference type="Pfam" id="PF05730">
    <property type="entry name" value="CFEM"/>
    <property type="match status" value="1"/>
</dbReference>
<evidence type="ECO:0000256" key="2">
    <source>
        <dbReference type="ARBA" id="ARBA00004589"/>
    </source>
</evidence>
<feature type="disulfide bond" evidence="14">
    <location>
        <begin position="44"/>
        <end position="51"/>
    </location>
</feature>
<evidence type="ECO:0000256" key="10">
    <source>
        <dbReference type="ARBA" id="ARBA00023136"/>
    </source>
</evidence>
<comment type="caution">
    <text evidence="14">Lacks conserved residue(s) required for the propagation of feature annotation.</text>
</comment>
<dbReference type="AlphaFoldDB" id="A0A6G1IQ84"/>